<reference evidence="2 3" key="1">
    <citation type="submission" date="2023-01" db="EMBL/GenBank/DDBJ databases">
        <title>Genome sequence resource and annotation of Enterobacter ludwigii, an economically important pathogen of seedling wilt with strawberry.</title>
        <authorList>
            <person name="Xie Y."/>
        </authorList>
    </citation>
    <scope>NUCLEOTIDE SEQUENCE [LARGE SCALE GENOMIC DNA]</scope>
    <source>
        <strain evidence="2 3">CM-TZ4</strain>
        <plasmid evidence="2 3">unnamed1</plasmid>
    </source>
</reference>
<dbReference type="SUPFAM" id="SSF89550">
    <property type="entry name" value="PHP domain-like"/>
    <property type="match status" value="1"/>
</dbReference>
<evidence type="ECO:0000313" key="2">
    <source>
        <dbReference type="EMBL" id="WCE16067.1"/>
    </source>
</evidence>
<dbReference type="InterPro" id="IPR016195">
    <property type="entry name" value="Pol/histidinol_Pase-like"/>
</dbReference>
<dbReference type="EMBL" id="CP116348">
    <property type="protein sequence ID" value="WCE16067.1"/>
    <property type="molecule type" value="Genomic_DNA"/>
</dbReference>
<keyword evidence="2" id="KW-0614">Plasmid</keyword>
<keyword evidence="3" id="KW-1185">Reference proteome</keyword>
<evidence type="ECO:0000256" key="1">
    <source>
        <dbReference type="SAM" id="Coils"/>
    </source>
</evidence>
<dbReference type="Proteomes" id="UP001210538">
    <property type="component" value="Plasmid unnamed1"/>
</dbReference>
<evidence type="ECO:0000313" key="3">
    <source>
        <dbReference type="Proteomes" id="UP001210538"/>
    </source>
</evidence>
<protein>
    <recommendedName>
        <fullName evidence="4">ATPase involved in DNA repair</fullName>
    </recommendedName>
</protein>
<geneLocation type="plasmid" evidence="2 3">
    <name>unnamed1</name>
</geneLocation>
<name>A0AAX3LJA5_9ENTR</name>
<feature type="coiled-coil region" evidence="1">
    <location>
        <begin position="456"/>
        <end position="496"/>
    </location>
</feature>
<sequence>MKRFPNGSDWRKWDLHVHTPQSSLENQYGNDWDAYLSAIEAFSDEIAVMGATDYCTITGYERLLSYRAQGRIANIEAVFPNIEFRITPETQKDKGVNIHLIINPEDVGHVDKIKHALGRLFFRYDGQNYSCSDQQLTELGIAVAGLSSPERNLRDGINQFKPSFDAFEDWIRGETWLRDNAIIIASNSSGDGISGLRDNGLLAIRQNIYRLVDAIFSGNPQDCEYFQGRGSDSRAEVIRKYGKLLPCFHGSDAHGLTKIFRPDQDRFCWIKADPTFAGLKQVLYDHTRVRIQKTSPHTKTPYQYIKHVRFTDRSGQALFSDQPVHFSPDLNAIIGGKSSGKSLLLYHMACAINASEVSEKMKISGQAVYGDLNSLDVDVTWGNGEVSSLHDDETRPVTYIPQLYINHLAERSGQIQLNQLVEEILHQNNTFKVFAVGNAAQREASIRAIKTRIDYLNELRKKYSECGKEMEKYGTEKAVSDEIHRQEERIAQLRKQASFTPEEEKQYLALRQRTDTLHSRRRAIDDLTGASSSLKESLKRYAGSSIQSLTDQLRLDSPLPDNSSFLEKSLRQLEASLAAAVSDFICLHEARFDSIPAKLRRIDTENAAKQETLLPLSVKITDQETLKAATAALEKENEKLRQLQQLSERRKSILQEGNDTKSQLQTEYARLTSLYQAYVNELSKPEYHPAGEISVTARISFNAEKFDRFTGCFDRRGNINLLLGDLTNPKGGYAFSANRHADTIASIYERYRNGGVAPALRKGIEDSDILNYLYDDCYLIDFSVRYRGDDIVQMSPGKRGLVLLNLILHLSNSRHPILIDQPEDNLDNRTIYSQLNDFVRQRKADRQIIMVTHNANLVVGTDAECVIVSNQSGQRSGIENSEFRFEYYTGSLECSFTSQDDSGRLHTRGIREHVCEILEGGIQAFKERERKYGL</sequence>
<keyword evidence="1" id="KW-0175">Coiled coil</keyword>
<dbReference type="AlphaFoldDB" id="A0AAX3LJA5"/>
<dbReference type="InterPro" id="IPR054787">
    <property type="entry name" value="TrlF_ATPase"/>
</dbReference>
<dbReference type="Gene3D" id="3.40.50.300">
    <property type="entry name" value="P-loop containing nucleotide triphosphate hydrolases"/>
    <property type="match status" value="2"/>
</dbReference>
<proteinExistence type="predicted"/>
<dbReference type="InterPro" id="IPR027417">
    <property type="entry name" value="P-loop_NTPase"/>
</dbReference>
<gene>
    <name evidence="2" type="ORF">PHA72_26040</name>
</gene>
<feature type="coiled-coil region" evidence="1">
    <location>
        <begin position="623"/>
        <end position="681"/>
    </location>
</feature>
<dbReference type="NCBIfam" id="NF045780">
    <property type="entry name" value="TrlF_fam_ATP"/>
    <property type="match status" value="1"/>
</dbReference>
<organism evidence="2 3">
    <name type="scientific">Enterobacter ludwigii</name>
    <dbReference type="NCBI Taxonomy" id="299767"/>
    <lineage>
        <taxon>Bacteria</taxon>
        <taxon>Pseudomonadati</taxon>
        <taxon>Pseudomonadota</taxon>
        <taxon>Gammaproteobacteria</taxon>
        <taxon>Enterobacterales</taxon>
        <taxon>Enterobacteriaceae</taxon>
        <taxon>Enterobacter</taxon>
        <taxon>Enterobacter cloacae complex</taxon>
    </lineage>
</organism>
<accession>A0AAX3LJA5</accession>
<dbReference type="SUPFAM" id="SSF52540">
    <property type="entry name" value="P-loop containing nucleoside triphosphate hydrolases"/>
    <property type="match status" value="1"/>
</dbReference>
<dbReference type="RefSeq" id="WP_045343602.1">
    <property type="nucleotide sequence ID" value="NZ_CP116348.1"/>
</dbReference>
<evidence type="ECO:0008006" key="4">
    <source>
        <dbReference type="Google" id="ProtNLM"/>
    </source>
</evidence>